<protein>
    <submittedName>
        <fullName evidence="1">Uncharacterized protein</fullName>
    </submittedName>
</protein>
<dbReference type="EMBL" id="AMZN01000088">
    <property type="protein sequence ID" value="ELR68886.1"/>
    <property type="molecule type" value="Genomic_DNA"/>
</dbReference>
<comment type="caution">
    <text evidence="1">The sequence shown here is derived from an EMBL/GenBank/DDBJ whole genome shotgun (WGS) entry which is preliminary data.</text>
</comment>
<reference evidence="1 2" key="1">
    <citation type="submission" date="2012-12" db="EMBL/GenBank/DDBJ databases">
        <title>Genome assembly of Fulvivirga imtechensis AK7.</title>
        <authorList>
            <person name="Nupur N."/>
            <person name="Khatri I."/>
            <person name="Kumar R."/>
            <person name="Subramanian S."/>
            <person name="Pinnaka A."/>
        </authorList>
    </citation>
    <scope>NUCLEOTIDE SEQUENCE [LARGE SCALE GENOMIC DNA]</scope>
    <source>
        <strain evidence="1 2">AK7</strain>
    </source>
</reference>
<name>L8JJ19_9BACT</name>
<dbReference type="Proteomes" id="UP000011135">
    <property type="component" value="Unassembled WGS sequence"/>
</dbReference>
<gene>
    <name evidence="1" type="ORF">C900_05666</name>
</gene>
<evidence type="ECO:0000313" key="2">
    <source>
        <dbReference type="Proteomes" id="UP000011135"/>
    </source>
</evidence>
<dbReference type="AlphaFoldDB" id="L8JJ19"/>
<sequence length="49" mass="5721">MKHLRNLVFFCAIPLVEFVGLLLKKCFSEGSRNRSGNWYEGVLVLFLQF</sequence>
<organism evidence="1 2">
    <name type="scientific">Fulvivirga imtechensis AK7</name>
    <dbReference type="NCBI Taxonomy" id="1237149"/>
    <lineage>
        <taxon>Bacteria</taxon>
        <taxon>Pseudomonadati</taxon>
        <taxon>Bacteroidota</taxon>
        <taxon>Cytophagia</taxon>
        <taxon>Cytophagales</taxon>
        <taxon>Fulvivirgaceae</taxon>
        <taxon>Fulvivirga</taxon>
    </lineage>
</organism>
<proteinExistence type="predicted"/>
<accession>L8JJ19</accession>
<evidence type="ECO:0000313" key="1">
    <source>
        <dbReference type="EMBL" id="ELR68886.1"/>
    </source>
</evidence>
<keyword evidence="2" id="KW-1185">Reference proteome</keyword>